<evidence type="ECO:0000256" key="4">
    <source>
        <dbReference type="ARBA" id="ARBA00022989"/>
    </source>
</evidence>
<organism evidence="12 13">
    <name type="scientific">Megalops atlanticus</name>
    <name type="common">Tarpon</name>
    <name type="synonym">Clupea gigantea</name>
    <dbReference type="NCBI Taxonomy" id="7932"/>
    <lineage>
        <taxon>Eukaryota</taxon>
        <taxon>Metazoa</taxon>
        <taxon>Chordata</taxon>
        <taxon>Craniata</taxon>
        <taxon>Vertebrata</taxon>
        <taxon>Euteleostomi</taxon>
        <taxon>Actinopterygii</taxon>
        <taxon>Neopterygii</taxon>
        <taxon>Teleostei</taxon>
        <taxon>Elopiformes</taxon>
        <taxon>Megalopidae</taxon>
        <taxon>Megalops</taxon>
    </lineage>
</organism>
<dbReference type="Pfam" id="PF00001">
    <property type="entry name" value="7tm_1"/>
    <property type="match status" value="1"/>
</dbReference>
<evidence type="ECO:0000256" key="7">
    <source>
        <dbReference type="ARBA" id="ARBA00023170"/>
    </source>
</evidence>
<feature type="transmembrane region" description="Helical" evidence="10">
    <location>
        <begin position="415"/>
        <end position="437"/>
    </location>
</feature>
<evidence type="ECO:0000313" key="13">
    <source>
        <dbReference type="Proteomes" id="UP001046870"/>
    </source>
</evidence>
<evidence type="ECO:0000256" key="3">
    <source>
        <dbReference type="ARBA" id="ARBA00022692"/>
    </source>
</evidence>
<accession>A0A9D3Q9I7</accession>
<dbReference type="InterPro" id="IPR000276">
    <property type="entry name" value="GPCR_Rhodpsn"/>
</dbReference>
<protein>
    <recommendedName>
        <fullName evidence="11">G-protein coupled receptors family 1 profile domain-containing protein</fullName>
    </recommendedName>
</protein>
<dbReference type="OrthoDB" id="6117944at2759"/>
<dbReference type="Gene3D" id="1.20.1070.10">
    <property type="entry name" value="Rhodopsin 7-helix transmembrane proteins"/>
    <property type="match status" value="1"/>
</dbReference>
<dbReference type="PRINTS" id="PR00237">
    <property type="entry name" value="GPCRRHODOPSN"/>
</dbReference>
<dbReference type="SMART" id="SM01381">
    <property type="entry name" value="7TM_GPCR_Srsx"/>
    <property type="match status" value="1"/>
</dbReference>
<sequence length="463" mass="51052">MWSCAQDIKKTGLAQYNTKCEADDVIRGETQIEQGSGTEHQRPPYTGEENIRHALRMSWNVTNTLENDTFSCYDPSVVGYRYFGVLWGSVVTVVGTVGNILTVLAFAMDRRLRTQFNTLIVNLALADLLYCSILQPTSVDSYLHLHWRGGAGWCRVFGLLLFLSNSVSILTLCLIAAGRYLLIARRPVYQRLFSGRGLALLLPATWAVGLASFGPLWPVYVFTPQVCTCSFHRTRGRPYTTILLFFYFICGLGCVGLFYLLIYRRVRVAARALVKYRFSRRSSRRKPEGGEATTEGDSGVGSGAPTRSCEISGTSVEVPAETRPAADPPSAPPNPSQRPLSQVEGDQLARVAPASVVPASVAPARTTPAPAPAGDDGVFHRVTRMCFTVFLCFVGCFAPFMLLNILDRHGRAPQVAHMFCANLTWLNSCINPVLYAAMNRQFSQAYRTLLSRAARPLTRLCAP</sequence>
<dbReference type="PANTHER" id="PTHR24230:SF59">
    <property type="entry name" value="G-PROTEIN COUPLED RECEPTOR 84"/>
    <property type="match status" value="1"/>
</dbReference>
<evidence type="ECO:0000259" key="11">
    <source>
        <dbReference type="PROSITE" id="PS50262"/>
    </source>
</evidence>
<keyword evidence="5" id="KW-0297">G-protein coupled receptor</keyword>
<proteinExistence type="predicted"/>
<feature type="transmembrane region" description="Helical" evidence="10">
    <location>
        <begin position="198"/>
        <end position="222"/>
    </location>
</feature>
<comment type="caution">
    <text evidence="12">The sequence shown here is derived from an EMBL/GenBank/DDBJ whole genome shotgun (WGS) entry which is preliminary data.</text>
</comment>
<feature type="transmembrane region" description="Helical" evidence="10">
    <location>
        <begin position="385"/>
        <end position="403"/>
    </location>
</feature>
<feature type="domain" description="G-protein coupled receptors family 1 profile" evidence="11">
    <location>
        <begin position="98"/>
        <end position="435"/>
    </location>
</feature>
<dbReference type="GO" id="GO:0005886">
    <property type="term" value="C:plasma membrane"/>
    <property type="evidence" value="ECO:0007669"/>
    <property type="project" value="UniProtKB-SubCell"/>
</dbReference>
<keyword evidence="8" id="KW-0807">Transducer</keyword>
<name>A0A9D3Q9I7_MEGAT</name>
<keyword evidence="3 10" id="KW-0812">Transmembrane</keyword>
<evidence type="ECO:0000256" key="10">
    <source>
        <dbReference type="SAM" id="Phobius"/>
    </source>
</evidence>
<evidence type="ECO:0000256" key="1">
    <source>
        <dbReference type="ARBA" id="ARBA00004651"/>
    </source>
</evidence>
<feature type="transmembrane region" description="Helical" evidence="10">
    <location>
        <begin position="119"/>
        <end position="136"/>
    </location>
</feature>
<evidence type="ECO:0000256" key="8">
    <source>
        <dbReference type="ARBA" id="ARBA00023224"/>
    </source>
</evidence>
<dbReference type="EMBL" id="JAFDVH010000005">
    <property type="protein sequence ID" value="KAG7477450.1"/>
    <property type="molecule type" value="Genomic_DNA"/>
</dbReference>
<gene>
    <name evidence="12" type="ORF">MATL_G00069770</name>
</gene>
<dbReference type="PANTHER" id="PTHR24230">
    <property type="entry name" value="G-PROTEIN COUPLED RECEPTOR"/>
    <property type="match status" value="1"/>
</dbReference>
<evidence type="ECO:0000256" key="2">
    <source>
        <dbReference type="ARBA" id="ARBA00022475"/>
    </source>
</evidence>
<keyword evidence="7" id="KW-0675">Receptor</keyword>
<reference evidence="12" key="1">
    <citation type="submission" date="2021-01" db="EMBL/GenBank/DDBJ databases">
        <authorList>
            <person name="Zahm M."/>
            <person name="Roques C."/>
            <person name="Cabau C."/>
            <person name="Klopp C."/>
            <person name="Donnadieu C."/>
            <person name="Jouanno E."/>
            <person name="Lampietro C."/>
            <person name="Louis A."/>
            <person name="Herpin A."/>
            <person name="Echchiki A."/>
            <person name="Berthelot C."/>
            <person name="Parey E."/>
            <person name="Roest-Crollius H."/>
            <person name="Braasch I."/>
            <person name="Postlethwait J."/>
            <person name="Bobe J."/>
            <person name="Montfort J."/>
            <person name="Bouchez O."/>
            <person name="Begum T."/>
            <person name="Mejri S."/>
            <person name="Adams A."/>
            <person name="Chen W.-J."/>
            <person name="Guiguen Y."/>
        </authorList>
    </citation>
    <scope>NUCLEOTIDE SEQUENCE</scope>
    <source>
        <strain evidence="12">YG-15Mar2019-1</strain>
        <tissue evidence="12">Brain</tissue>
    </source>
</reference>
<dbReference type="InterPro" id="IPR017452">
    <property type="entry name" value="GPCR_Rhodpsn_7TM"/>
</dbReference>
<dbReference type="Proteomes" id="UP001046870">
    <property type="component" value="Chromosome 5"/>
</dbReference>
<evidence type="ECO:0000256" key="9">
    <source>
        <dbReference type="SAM" id="MobiDB-lite"/>
    </source>
</evidence>
<dbReference type="GO" id="GO:0007218">
    <property type="term" value="P:neuropeptide signaling pathway"/>
    <property type="evidence" value="ECO:0007669"/>
    <property type="project" value="TreeGrafter"/>
</dbReference>
<dbReference type="SUPFAM" id="SSF81321">
    <property type="entry name" value="Family A G protein-coupled receptor-like"/>
    <property type="match status" value="1"/>
</dbReference>
<comment type="subcellular location">
    <subcellularLocation>
        <location evidence="1">Cell membrane</location>
        <topology evidence="1">Multi-pass membrane protein</topology>
    </subcellularLocation>
</comment>
<feature type="transmembrane region" description="Helical" evidence="10">
    <location>
        <begin position="156"/>
        <end position="177"/>
    </location>
</feature>
<keyword evidence="4 10" id="KW-1133">Transmembrane helix</keyword>
<evidence type="ECO:0000313" key="12">
    <source>
        <dbReference type="EMBL" id="KAG7477450.1"/>
    </source>
</evidence>
<feature type="transmembrane region" description="Helical" evidence="10">
    <location>
        <begin position="85"/>
        <end position="107"/>
    </location>
</feature>
<feature type="transmembrane region" description="Helical" evidence="10">
    <location>
        <begin position="242"/>
        <end position="262"/>
    </location>
</feature>
<keyword evidence="13" id="KW-1185">Reference proteome</keyword>
<dbReference type="GO" id="GO:0001604">
    <property type="term" value="F:urotensin II receptor activity"/>
    <property type="evidence" value="ECO:0007669"/>
    <property type="project" value="TreeGrafter"/>
</dbReference>
<feature type="region of interest" description="Disordered" evidence="9">
    <location>
        <begin position="284"/>
        <end position="344"/>
    </location>
</feature>
<keyword evidence="2" id="KW-1003">Cell membrane</keyword>
<dbReference type="AlphaFoldDB" id="A0A9D3Q9I7"/>
<dbReference type="PROSITE" id="PS50262">
    <property type="entry name" value="G_PROTEIN_RECEP_F1_2"/>
    <property type="match status" value="1"/>
</dbReference>
<feature type="compositionally biased region" description="Pro residues" evidence="9">
    <location>
        <begin position="326"/>
        <end position="336"/>
    </location>
</feature>
<keyword evidence="6 10" id="KW-0472">Membrane</keyword>
<evidence type="ECO:0000256" key="5">
    <source>
        <dbReference type="ARBA" id="ARBA00023040"/>
    </source>
</evidence>
<evidence type="ECO:0000256" key="6">
    <source>
        <dbReference type="ARBA" id="ARBA00023136"/>
    </source>
</evidence>